<dbReference type="Proteomes" id="UP000245639">
    <property type="component" value="Unassembled WGS sequence"/>
</dbReference>
<reference evidence="1 2" key="1">
    <citation type="submission" date="2018-04" db="EMBL/GenBank/DDBJ databases">
        <title>Genomic Encyclopedia of Type Strains, Phase IV (KMG-IV): sequencing the most valuable type-strain genomes for metagenomic binning, comparative biology and taxonomic classification.</title>
        <authorList>
            <person name="Goeker M."/>
        </authorList>
    </citation>
    <scope>NUCLEOTIDE SEQUENCE [LARGE SCALE GENOMIC DNA]</scope>
    <source>
        <strain evidence="1 2">DSM 45771</strain>
    </source>
</reference>
<dbReference type="AlphaFoldDB" id="A0A2U1FA38"/>
<gene>
    <name evidence="1" type="ORF">C8D89_107221</name>
</gene>
<dbReference type="RefSeq" id="WP_133251922.1">
    <property type="nucleotide sequence ID" value="NZ_QEKW01000007.1"/>
</dbReference>
<proteinExistence type="predicted"/>
<dbReference type="EMBL" id="QEKW01000007">
    <property type="protein sequence ID" value="PVZ09057.1"/>
    <property type="molecule type" value="Genomic_DNA"/>
</dbReference>
<evidence type="ECO:0000313" key="2">
    <source>
        <dbReference type="Proteomes" id="UP000245639"/>
    </source>
</evidence>
<keyword evidence="2" id="KW-1185">Reference proteome</keyword>
<name>A0A2U1FA38_9PSEU</name>
<organism evidence="1 2">
    <name type="scientific">Actinomycetospora cinnamomea</name>
    <dbReference type="NCBI Taxonomy" id="663609"/>
    <lineage>
        <taxon>Bacteria</taxon>
        <taxon>Bacillati</taxon>
        <taxon>Actinomycetota</taxon>
        <taxon>Actinomycetes</taxon>
        <taxon>Pseudonocardiales</taxon>
        <taxon>Pseudonocardiaceae</taxon>
        <taxon>Actinomycetospora</taxon>
    </lineage>
</organism>
<evidence type="ECO:0000313" key="1">
    <source>
        <dbReference type="EMBL" id="PVZ09057.1"/>
    </source>
</evidence>
<accession>A0A2U1FA38</accession>
<sequence>MTPTSYGGPGREAAPVSGFSDAARQYLADRAVDEESAPSLGIEPVADVTDLPEGLGNYPTPGFTARWDDPHGEEPPVIQYHADEPGDFPKYGFVRGEGPGLGLVREATGRPRLIAIVEGTSQARALARYAPDDVTVLAIPGCWGWSHEGTPTPRLRYVKGHDVLVILDGDAASNLDVYEAGMALAAALRSYGAASVYFPRLPVSGKCGVDDYLASIPEGDRG</sequence>
<protein>
    <submittedName>
        <fullName evidence="1">Uncharacterized protein DUF3854</fullName>
    </submittedName>
</protein>
<dbReference type="OrthoDB" id="123525at2"/>
<comment type="caution">
    <text evidence="1">The sequence shown here is derived from an EMBL/GenBank/DDBJ whole genome shotgun (WGS) entry which is preliminary data.</text>
</comment>